<gene>
    <name evidence="1" type="ORF">IZO911_LOCUS24303</name>
</gene>
<protein>
    <submittedName>
        <fullName evidence="1">Uncharacterized protein</fullName>
    </submittedName>
</protein>
<dbReference type="EMBL" id="CAJNOE010000291">
    <property type="protein sequence ID" value="CAF1123942.1"/>
    <property type="molecule type" value="Genomic_DNA"/>
</dbReference>
<comment type="caution">
    <text evidence="1">The sequence shown here is derived from an EMBL/GenBank/DDBJ whole genome shotgun (WGS) entry which is preliminary data.</text>
</comment>
<reference evidence="1" key="1">
    <citation type="submission" date="2021-02" db="EMBL/GenBank/DDBJ databases">
        <authorList>
            <person name="Nowell W R."/>
        </authorList>
    </citation>
    <scope>NUCLEOTIDE SEQUENCE</scope>
</reference>
<accession>A0A814QUR2</accession>
<evidence type="ECO:0000313" key="2">
    <source>
        <dbReference type="Proteomes" id="UP000663860"/>
    </source>
</evidence>
<organism evidence="1 2">
    <name type="scientific">Adineta steineri</name>
    <dbReference type="NCBI Taxonomy" id="433720"/>
    <lineage>
        <taxon>Eukaryota</taxon>
        <taxon>Metazoa</taxon>
        <taxon>Spiralia</taxon>
        <taxon>Gnathifera</taxon>
        <taxon>Rotifera</taxon>
        <taxon>Eurotatoria</taxon>
        <taxon>Bdelloidea</taxon>
        <taxon>Adinetida</taxon>
        <taxon>Adinetidae</taxon>
        <taxon>Adineta</taxon>
    </lineage>
</organism>
<dbReference type="Proteomes" id="UP000663860">
    <property type="component" value="Unassembled WGS sequence"/>
</dbReference>
<sequence length="113" mass="12941">MQFVEVFDNHKKAIVITFPDAVGLMEMNESGCFSIPSDEDKNFVWNWNDNVVYDLIYSDPRNSRLFTSTSSPQPPPPTTTTTTTFKDKIWTWMGVTGGLFSSTKPLDQYKKFN</sequence>
<evidence type="ECO:0000313" key="1">
    <source>
        <dbReference type="EMBL" id="CAF1123942.1"/>
    </source>
</evidence>
<name>A0A814QUR2_9BILA</name>
<dbReference type="AlphaFoldDB" id="A0A814QUR2"/>
<proteinExistence type="predicted"/>